<dbReference type="Pfam" id="PF14111">
    <property type="entry name" value="DUF4283"/>
    <property type="match status" value="1"/>
</dbReference>
<reference evidence="3" key="1">
    <citation type="submission" date="2023-03" db="EMBL/GenBank/DDBJ databases">
        <title>Chromosome-scale reference genome and RAD-based genetic map of yellow starthistle (Centaurea solstitialis) reveal putative structural variation and QTLs associated with invader traits.</title>
        <authorList>
            <person name="Reatini B."/>
            <person name="Cang F.A."/>
            <person name="Jiang Q."/>
            <person name="Mckibben M.T.W."/>
            <person name="Barker M.S."/>
            <person name="Rieseberg L.H."/>
            <person name="Dlugosch K.M."/>
        </authorList>
    </citation>
    <scope>NUCLEOTIDE SEQUENCE</scope>
    <source>
        <strain evidence="3">CAN-66</strain>
        <tissue evidence="3">Leaf</tissue>
    </source>
</reference>
<dbReference type="GO" id="GO:0003824">
    <property type="term" value="F:catalytic activity"/>
    <property type="evidence" value="ECO:0007669"/>
    <property type="project" value="InterPro"/>
</dbReference>
<feature type="region of interest" description="Disordered" evidence="1">
    <location>
        <begin position="341"/>
        <end position="363"/>
    </location>
</feature>
<feature type="region of interest" description="Disordered" evidence="1">
    <location>
        <begin position="414"/>
        <end position="474"/>
    </location>
</feature>
<dbReference type="SUPFAM" id="SSF56219">
    <property type="entry name" value="DNase I-like"/>
    <property type="match status" value="1"/>
</dbReference>
<dbReference type="PANTHER" id="PTHR33116">
    <property type="entry name" value="REVERSE TRANSCRIPTASE ZINC-BINDING DOMAIN-CONTAINING PROTEIN-RELATED-RELATED"/>
    <property type="match status" value="1"/>
</dbReference>
<dbReference type="Pfam" id="PF13966">
    <property type="entry name" value="zf-RVT"/>
    <property type="match status" value="1"/>
</dbReference>
<dbReference type="InterPro" id="IPR036691">
    <property type="entry name" value="Endo/exonu/phosph_ase_sf"/>
</dbReference>
<comment type="caution">
    <text evidence="3">The sequence shown here is derived from an EMBL/GenBank/DDBJ whole genome shotgun (WGS) entry which is preliminary data.</text>
</comment>
<dbReference type="InterPro" id="IPR005135">
    <property type="entry name" value="Endo/exonuclease/phosphatase"/>
</dbReference>
<evidence type="ECO:0000313" key="4">
    <source>
        <dbReference type="Proteomes" id="UP001172457"/>
    </source>
</evidence>
<feature type="region of interest" description="Disordered" evidence="1">
    <location>
        <begin position="303"/>
        <end position="324"/>
    </location>
</feature>
<dbReference type="Proteomes" id="UP001172457">
    <property type="component" value="Unassembled WGS sequence"/>
</dbReference>
<feature type="compositionally biased region" description="Polar residues" evidence="1">
    <location>
        <begin position="440"/>
        <end position="449"/>
    </location>
</feature>
<feature type="compositionally biased region" description="Basic and acidic residues" evidence="1">
    <location>
        <begin position="450"/>
        <end position="471"/>
    </location>
</feature>
<dbReference type="InterPro" id="IPR043502">
    <property type="entry name" value="DNA/RNA_pol_sf"/>
</dbReference>
<dbReference type="Pfam" id="PF00078">
    <property type="entry name" value="RVT_1"/>
    <property type="match status" value="1"/>
</dbReference>
<dbReference type="InterPro" id="IPR025558">
    <property type="entry name" value="DUF4283"/>
</dbReference>
<feature type="compositionally biased region" description="Basic and acidic residues" evidence="1">
    <location>
        <begin position="352"/>
        <end position="363"/>
    </location>
</feature>
<feature type="compositionally biased region" description="Polar residues" evidence="1">
    <location>
        <begin position="309"/>
        <end position="319"/>
    </location>
</feature>
<dbReference type="CDD" id="cd01650">
    <property type="entry name" value="RT_nLTR_like"/>
    <property type="match status" value="1"/>
</dbReference>
<dbReference type="Gene3D" id="3.60.10.10">
    <property type="entry name" value="Endonuclease/exonuclease/phosphatase"/>
    <property type="match status" value="1"/>
</dbReference>
<dbReference type="EMBL" id="JARYMX010000012">
    <property type="protein sequence ID" value="KAJ9536676.1"/>
    <property type="molecule type" value="Genomic_DNA"/>
</dbReference>
<proteinExistence type="predicted"/>
<name>A0AA38W667_9ASTR</name>
<evidence type="ECO:0000256" key="1">
    <source>
        <dbReference type="SAM" id="MobiDB-lite"/>
    </source>
</evidence>
<evidence type="ECO:0000259" key="2">
    <source>
        <dbReference type="PROSITE" id="PS50878"/>
    </source>
</evidence>
<keyword evidence="4" id="KW-1185">Reference proteome</keyword>
<dbReference type="PROSITE" id="PS50878">
    <property type="entry name" value="RT_POL"/>
    <property type="match status" value="1"/>
</dbReference>
<accession>A0AA38W667</accession>
<dbReference type="Pfam" id="PF03372">
    <property type="entry name" value="Exo_endo_phos"/>
    <property type="match status" value="1"/>
</dbReference>
<sequence length="1657" mass="187997">MSIHASSGVPASSEIPAVERQSVFSRLSTDGSSGVKSFAAVVGNKSNAGLTFFPLEDKKAFTVSIPLELAKEAAKSFNTTIVGYFLGSRIPFPIVTRFLKQVWSKHGVSDIMMNAKGFFFIKFNDEGGSIRAMEEGMVTIRGVPMFLSPWDPSKGLVKPSHETCPLWVKFHNVPLVLFNHEGISRISSAIGVPKYMDTCTATMCDAKWGRPGFAKVLIDVWAVGDLKRKIEVKIPHIHDDGYDNVSIDVEYLWEPSQCSHCCVFGHKRNSCTKAPVLKSNDKRHKEVDDEGFVMVGKKQWRKKLDNNQDKPLQGSTSGTKEGPEILNAGVDLNKEMIAQPTEKSMGEGATVENEKDSGSATKEDVLVDNMVTNKSVNALDGQEVEVLHSDASPVEKNVSTNTVAPMINVTPFREERGPQMGANPSVPPKPPIKGILKNPNRFSSLGGTSEQKKESRDESNVKKRSSDDKGGKSSNVKELLKEYDISCCAIIETHVHANSLSEICSQTFGNWHWCSNHLVCDHGTRIILAWDMRRVDVVTMEIHAQFIHCQIRLHGNLEPFFVSCIYGENRTVARRGLWSGLRKFKVLLRDSPWLIMGDFNTMLFPHDGLGGSSRRSSDMSEFAECLMDIDVYDVHYTGVQYTWCQKPSEDGGIKRKLDRVMANNEFTTRFSDVTVQFLPRGLSDHSAAITSFMGGLRQFVVPFKFDNFLTNDHRFYDIVASGWKVHVDGTFMHRVLCKLKALKTPIRKLRSSFHNLTKMTASLKHELEVAQLASDLDPTNGSLQEDVCGLRHAYLKACYNEEQAIKQRAKIRWLLEGDSNTKFFHQVVKEKRHVHHIHSVMDASGRYVYSQEVPDAFVEHLKLYLGVRDDSLDPTMQPELFTSKLSLAQALDMIRPITDDDIKQAMFSIGSDKAPGSDGYSSKFFKKAWHIVGPEVSVAIHNFFYRGHLAKELNHTLVCLLPKNPNATRVSDFRPISCCSTLYKCISKVIVTRMKSALDTVVGKYQSAFIPGRKIVDNILLAHELVIGYQKDAGQPRCAFKIDIRKAYDMVDWRFLITMLENLGFHPVLINWIKEMVSTTTYSVAINGESRGYFHGKRGIRQGDPLSPYLFTLIMEGFSLIFRQCINEAEYFGYHKGCAQFHLTHLCFADDLFVFTRGDVQSVEVLKKALSIFEAKSGLSANLDKSEVFFGNVPLDTRNAIRTCLPFRNGIFPIRYLGVPLSPVRLKRSDYGTLILKVKNRIQNWKAKFLSFGGRMQLINSVLHSLQLYWMGVFNFPAAVIHEIEGLFRSFLWHQDVMGRGNCRVAWDMVCKPKVNGGLGFKRLGWWNKALLAQHLWDLATKRESLWVRWVLCDAFKGANMWIARKSTRWSWVLTKIMEIRPLFRMHIHTTVGNGVNTNAWNDTWLSCGPLSLLLSSRFVHENGFTMETTVADLGEAFQGHWPVTWINRFDQLSNIAFPALEDTRDVISWLDDANPVEDFKVSMAYKAIQGEQMEVPWHRMVWFKGCIPKHAFCLWLACWRRLPTQDRMMAWKEEPPDYSCSLCKSCVDSHSHLFFMCSYANEVWKEVTLAIGWQNAPMAWDDMLLLMSDQATAPKRLIRKLAISATVYEVWIERNKRLFTEERRTSVQITKLILSTIKLREEWKTARKITTSTHDS</sequence>
<dbReference type="SUPFAM" id="SSF56672">
    <property type="entry name" value="DNA/RNA polymerases"/>
    <property type="match status" value="1"/>
</dbReference>
<dbReference type="InterPro" id="IPR000477">
    <property type="entry name" value="RT_dom"/>
</dbReference>
<dbReference type="PANTHER" id="PTHR33116:SF84">
    <property type="entry name" value="RNA-DIRECTED DNA POLYMERASE"/>
    <property type="match status" value="1"/>
</dbReference>
<protein>
    <recommendedName>
        <fullName evidence="2">Reverse transcriptase domain-containing protein</fullName>
    </recommendedName>
</protein>
<organism evidence="3 4">
    <name type="scientific">Centaurea solstitialis</name>
    <name type="common">yellow star-thistle</name>
    <dbReference type="NCBI Taxonomy" id="347529"/>
    <lineage>
        <taxon>Eukaryota</taxon>
        <taxon>Viridiplantae</taxon>
        <taxon>Streptophyta</taxon>
        <taxon>Embryophyta</taxon>
        <taxon>Tracheophyta</taxon>
        <taxon>Spermatophyta</taxon>
        <taxon>Magnoliopsida</taxon>
        <taxon>eudicotyledons</taxon>
        <taxon>Gunneridae</taxon>
        <taxon>Pentapetalae</taxon>
        <taxon>asterids</taxon>
        <taxon>campanulids</taxon>
        <taxon>Asterales</taxon>
        <taxon>Asteraceae</taxon>
        <taxon>Carduoideae</taxon>
        <taxon>Cardueae</taxon>
        <taxon>Centaureinae</taxon>
        <taxon>Centaurea</taxon>
    </lineage>
</organism>
<gene>
    <name evidence="3" type="ORF">OSB04_un000149</name>
</gene>
<feature type="domain" description="Reverse transcriptase" evidence="2">
    <location>
        <begin position="942"/>
        <end position="1221"/>
    </location>
</feature>
<dbReference type="InterPro" id="IPR026960">
    <property type="entry name" value="RVT-Znf"/>
</dbReference>
<evidence type="ECO:0000313" key="3">
    <source>
        <dbReference type="EMBL" id="KAJ9536676.1"/>
    </source>
</evidence>